<dbReference type="STRING" id="1169540.A0A0G4GY36"/>
<feature type="coiled-coil region" evidence="2">
    <location>
        <begin position="1093"/>
        <end position="1159"/>
    </location>
</feature>
<dbReference type="SMART" id="SM00320">
    <property type="entry name" value="WD40"/>
    <property type="match status" value="9"/>
</dbReference>
<dbReference type="InterPro" id="IPR001680">
    <property type="entry name" value="WD40_rpt"/>
</dbReference>
<dbReference type="Proteomes" id="UP000041254">
    <property type="component" value="Unassembled WGS sequence"/>
</dbReference>
<dbReference type="PROSITE" id="PS50082">
    <property type="entry name" value="WD_REPEATS_2"/>
    <property type="match status" value="2"/>
</dbReference>
<dbReference type="InterPro" id="IPR036322">
    <property type="entry name" value="WD40_repeat_dom_sf"/>
</dbReference>
<feature type="repeat" description="WD" evidence="1">
    <location>
        <begin position="366"/>
        <end position="398"/>
    </location>
</feature>
<evidence type="ECO:0000256" key="1">
    <source>
        <dbReference type="PROSITE-ProRule" id="PRU00221"/>
    </source>
</evidence>
<dbReference type="Pfam" id="PF00400">
    <property type="entry name" value="WD40"/>
    <property type="match status" value="3"/>
</dbReference>
<dbReference type="InParanoid" id="A0A0G4GY36"/>
<dbReference type="InterPro" id="IPR011047">
    <property type="entry name" value="Quinoprotein_ADH-like_sf"/>
</dbReference>
<feature type="region of interest" description="Disordered" evidence="3">
    <location>
        <begin position="1164"/>
        <end position="1199"/>
    </location>
</feature>
<feature type="compositionally biased region" description="Basic and acidic residues" evidence="3">
    <location>
        <begin position="1336"/>
        <end position="1350"/>
    </location>
</feature>
<dbReference type="SUPFAM" id="SSF50998">
    <property type="entry name" value="Quinoprotein alcohol dehydrogenase-like"/>
    <property type="match status" value="1"/>
</dbReference>
<name>A0A0G4GY36_VITBC</name>
<evidence type="ECO:0000256" key="3">
    <source>
        <dbReference type="SAM" id="MobiDB-lite"/>
    </source>
</evidence>
<dbReference type="InterPro" id="IPR015943">
    <property type="entry name" value="WD40/YVTN_repeat-like_dom_sf"/>
</dbReference>
<keyword evidence="5" id="KW-1185">Reference proteome</keyword>
<feature type="compositionally biased region" description="Acidic residues" evidence="3">
    <location>
        <begin position="1387"/>
        <end position="1400"/>
    </location>
</feature>
<reference evidence="4 5" key="1">
    <citation type="submission" date="2014-11" db="EMBL/GenBank/DDBJ databases">
        <authorList>
            <person name="Zhu J."/>
            <person name="Qi W."/>
            <person name="Song R."/>
        </authorList>
    </citation>
    <scope>NUCLEOTIDE SEQUENCE [LARGE SCALE GENOMIC DNA]</scope>
</reference>
<keyword evidence="2" id="KW-0175">Coiled coil</keyword>
<accession>A0A0G4GY36</accession>
<dbReference type="Gene3D" id="2.130.10.10">
    <property type="entry name" value="YVTN repeat-like/Quinoprotein amine dehydrogenase"/>
    <property type="match status" value="2"/>
</dbReference>
<dbReference type="OrthoDB" id="47276at2759"/>
<proteinExistence type="predicted"/>
<dbReference type="EMBL" id="CDMY01000869">
    <property type="protein sequence ID" value="CEM35943.1"/>
    <property type="molecule type" value="Genomic_DNA"/>
</dbReference>
<evidence type="ECO:0000313" key="5">
    <source>
        <dbReference type="Proteomes" id="UP000041254"/>
    </source>
</evidence>
<feature type="coiled-coil region" evidence="2">
    <location>
        <begin position="691"/>
        <end position="941"/>
    </location>
</feature>
<keyword evidence="1" id="KW-0853">WD repeat</keyword>
<dbReference type="Gene3D" id="1.10.287.1490">
    <property type="match status" value="1"/>
</dbReference>
<evidence type="ECO:0000256" key="2">
    <source>
        <dbReference type="SAM" id="Coils"/>
    </source>
</evidence>
<dbReference type="PhylomeDB" id="A0A0G4GY36"/>
<dbReference type="VEuPathDB" id="CryptoDB:Vbra_19025"/>
<feature type="compositionally biased region" description="Low complexity" evidence="3">
    <location>
        <begin position="1238"/>
        <end position="1254"/>
    </location>
</feature>
<gene>
    <name evidence="4" type="ORF">Vbra_19025</name>
</gene>
<feature type="region of interest" description="Disordered" evidence="3">
    <location>
        <begin position="1216"/>
        <end position="1400"/>
    </location>
</feature>
<feature type="coiled-coil region" evidence="2">
    <location>
        <begin position="977"/>
        <end position="1039"/>
    </location>
</feature>
<feature type="compositionally biased region" description="Pro residues" evidence="3">
    <location>
        <begin position="1258"/>
        <end position="1271"/>
    </location>
</feature>
<dbReference type="SUPFAM" id="SSF50978">
    <property type="entry name" value="WD40 repeat-like"/>
    <property type="match status" value="1"/>
</dbReference>
<sequence>MDDSALRDEAGGDEGVSALLPTYGGVSQANAPPMSLAPRHVFGLKSDVKNLLHFAEETQLIYPAGHNTVLYSIDHRTQKFFSGADETLGITAITISPSKRYVAVAERTETAIISIYDLVTAKKRRSLSYAECASHEYVSLCFSSENKFLLSLGGPPDWSLVYWSWDKAKVIASVKASNAHGAPLYECSVNPTDSTLAVVIGEGVFRSFRLQDGTLKPLPHPLSKKEPQPYTCHTWLSDDRLVVGTENGELLLFDNGGEFKMVLPCSPSEIRSALCMASYSKGFITGGEEGAIKIFEKSDDPKEVFRKTVDVKVENAAGSRVMGFAVSPSEEILAVGLSNSQLYQFSLAASDLLKSEEAPNLDFLLTSFHTGAVLGMDTCIRKPLMATCGADKTVRVWNYLEKTCELCKSFNEEAYSVAFHPSGFHLLVGFSDKLRLMNLLMEDLRPFKEIPIKACRECRFSNGGQYFAAANSNTIQVYKTYTCDIVANLRGHNSKVRSICWTADDMSIVSAGMDGAVYEYNIAQEGRRVSDWVQKGTSFSCVIVYTDPSAVGTPGTTTSANTMYVVGSDKMLKEIYNSQLGHYLEAGNQLGQIVLSNSAKTLFAAVAENEHPGPIRAYRFPLHGEYVEYQCHAGPCARLRITFDDMYLLSCSEDGTLYVFDIREKDRVVSKRDKESALPYADEILVTRFFLDEKEAALVELERQVEELTNQMDFQLRNRDSFHKEKMAELEDKYEHELEQERTRYELLREEKNDMETEYEENLKSIEEANAKSTQELEASFQTKMMIEVARYQKLATEREREAKAWEEKQGQIRQEHEGLITRMTEDFEEKKREYNNEMRNLIEQKELAFKTHQETLRQLEQDADREIEELKEQYEEKLANERDEKVRLRGQAGIHRKHHEDLKRQMEKNKEELKQKEEINQKLRSDIEKLMKDRDGMAKEIKERDKTIGDKEQRIYDLKKQNQELEKFKFVLDYKIKELKAQIDPKNEDIAEMKRHIQAMDAELEDYHRKNKQLAMDISQLQMKQRALQEEITSQRKKLTDYQHFCKQFRNDLYDCAQHIQEPKQLKDAIASLYRKYVTQEVKKVELDADIQKEYNRQRDYLEKSVESLKRKLAKDSEVHRQDNMKVMQENVSLIREINDLRREINYLKHERQQARLNATQQAFHGKTRQRTGAAAQQKGATAPAGVLGVSHEPDAEATRMLEVQREEIDTLRRRVNELELTTPRAPPTASERLPSIHHPPSQAAPSPSHTAADQPTPQPPSEPVMAPPPAEEEEQGGPDAADVIDQPAAFGEPQLPEEEMVAPPAEEIAAEEETLADKETTQDPQLQEVGEVPASKEEGGAPESHEEGPEGAGEPVVDVAGVSPPSHVDEAAAEEGAERHHPDAEEGEGEGEGEGARE</sequence>
<feature type="repeat" description="WD" evidence="1">
    <location>
        <begin position="489"/>
        <end position="530"/>
    </location>
</feature>
<feature type="compositionally biased region" description="Low complexity" evidence="3">
    <location>
        <begin position="1172"/>
        <end position="1187"/>
    </location>
</feature>
<dbReference type="InterPro" id="IPR052993">
    <property type="entry name" value="CFA-57"/>
</dbReference>
<dbReference type="PANTHER" id="PTHR32215:SF0">
    <property type="entry name" value="CILIA- AND FLAGELLA-ASSOCIATED PROTEIN 57"/>
    <property type="match status" value="1"/>
</dbReference>
<dbReference type="OMA" id="FPHCNAV"/>
<evidence type="ECO:0000313" key="4">
    <source>
        <dbReference type="EMBL" id="CEM35943.1"/>
    </source>
</evidence>
<protein>
    <submittedName>
        <fullName evidence="4">Uncharacterized protein</fullName>
    </submittedName>
</protein>
<organism evidence="4 5">
    <name type="scientific">Vitrella brassicaformis (strain CCMP3155)</name>
    <dbReference type="NCBI Taxonomy" id="1169540"/>
    <lineage>
        <taxon>Eukaryota</taxon>
        <taxon>Sar</taxon>
        <taxon>Alveolata</taxon>
        <taxon>Colpodellida</taxon>
        <taxon>Vitrellaceae</taxon>
        <taxon>Vitrella</taxon>
    </lineage>
</organism>
<dbReference type="PANTHER" id="PTHR32215">
    <property type="entry name" value="CILIA- AND FLAGELLA-ASSOCIATED PROTEIN 57"/>
    <property type="match status" value="1"/>
</dbReference>